<gene>
    <name evidence="2" type="ORF">SUNI508_11048</name>
</gene>
<proteinExistence type="predicted"/>
<accession>A0ABR2UJ05</accession>
<reference evidence="2 3" key="1">
    <citation type="journal article" date="2024" name="J. Plant Pathol.">
        <title>Sequence and assembly of the genome of Seiridium unicorne, isolate CBS 538.82, causal agent of cypress canker disease.</title>
        <authorList>
            <person name="Scali E."/>
            <person name="Rocca G.D."/>
            <person name="Danti R."/>
            <person name="Garbelotto M."/>
            <person name="Barberini S."/>
            <person name="Baroncelli R."/>
            <person name="Emiliani G."/>
        </authorList>
    </citation>
    <scope>NUCLEOTIDE SEQUENCE [LARGE SCALE GENOMIC DNA]</scope>
    <source>
        <strain evidence="2 3">BM-138-508</strain>
    </source>
</reference>
<keyword evidence="3" id="KW-1185">Reference proteome</keyword>
<organism evidence="2 3">
    <name type="scientific">Seiridium unicorne</name>
    <dbReference type="NCBI Taxonomy" id="138068"/>
    <lineage>
        <taxon>Eukaryota</taxon>
        <taxon>Fungi</taxon>
        <taxon>Dikarya</taxon>
        <taxon>Ascomycota</taxon>
        <taxon>Pezizomycotina</taxon>
        <taxon>Sordariomycetes</taxon>
        <taxon>Xylariomycetidae</taxon>
        <taxon>Amphisphaeriales</taxon>
        <taxon>Sporocadaceae</taxon>
        <taxon>Seiridium</taxon>
    </lineage>
</organism>
<evidence type="ECO:0000313" key="3">
    <source>
        <dbReference type="Proteomes" id="UP001408356"/>
    </source>
</evidence>
<name>A0ABR2UJ05_9PEZI</name>
<evidence type="ECO:0000256" key="1">
    <source>
        <dbReference type="SAM" id="MobiDB-lite"/>
    </source>
</evidence>
<evidence type="ECO:0000313" key="2">
    <source>
        <dbReference type="EMBL" id="KAK9414610.1"/>
    </source>
</evidence>
<dbReference type="EMBL" id="JARVKF010000424">
    <property type="protein sequence ID" value="KAK9414610.1"/>
    <property type="molecule type" value="Genomic_DNA"/>
</dbReference>
<feature type="region of interest" description="Disordered" evidence="1">
    <location>
        <begin position="335"/>
        <end position="367"/>
    </location>
</feature>
<comment type="caution">
    <text evidence="2">The sequence shown here is derived from an EMBL/GenBank/DDBJ whole genome shotgun (WGS) entry which is preliminary data.</text>
</comment>
<dbReference type="Proteomes" id="UP001408356">
    <property type="component" value="Unassembled WGS sequence"/>
</dbReference>
<protein>
    <submittedName>
        <fullName evidence="2">Uncharacterized protein</fullName>
    </submittedName>
</protein>
<sequence length="412" mass="48465">MAPNQKEKSLDEASPFFHHDFIFEDTGIQRRKVYGKLLVLALRPQSFYVTPGVSDQQVVQRLMSVLFSLLIQYHHWKHVSLFWKVIARQWLQIPSVSRDDINSIKTLVRIYHQARKRKCDIDFTIHDSKKPARTQLAAEIDHWIYIMDSSGTTYDNIARKTAAKREEVRALDERKERVKEMIMEGPLKVFYRPTGRPILTVCHGDESIPMSKPPRIPILDFSDCDMKTKDKMRYLEFKKCKELAAQKLRSATTTTRTPEAFGTPSRIIHNNDFTWEYVDHVFSLSCEDFPRVKPECYDTAVYNHLNEYQLLEGDWARLDQQERIKVLPKCTPNGPTSTTARWYDEPAPRHTRKRKRDETNQYPTAKSVQDKLAQLDEEMRELTAKGDLRELKTVKDEMQILKHLEHCLKRRE</sequence>